<accession>A0A1G9NLC7</accession>
<evidence type="ECO:0000256" key="2">
    <source>
        <dbReference type="ARBA" id="ARBA00011741"/>
    </source>
</evidence>
<dbReference type="STRING" id="1137991.SAMN05660642_01090"/>
<dbReference type="UniPathway" id="UPA00539"/>
<organism evidence="4 5">
    <name type="scientific">Geodermatophilus siccatus</name>
    <dbReference type="NCBI Taxonomy" id="1137991"/>
    <lineage>
        <taxon>Bacteria</taxon>
        <taxon>Bacillati</taxon>
        <taxon>Actinomycetota</taxon>
        <taxon>Actinomycetes</taxon>
        <taxon>Geodermatophilales</taxon>
        <taxon>Geodermatophilaceae</taxon>
        <taxon>Geodermatophilus</taxon>
    </lineage>
</organism>
<dbReference type="NCBIfam" id="TIGR03859">
    <property type="entry name" value="PQQ_PqqD"/>
    <property type="match status" value="1"/>
</dbReference>
<name>A0A1G9NLC7_9ACTN</name>
<dbReference type="Pfam" id="PF05402">
    <property type="entry name" value="PqqD"/>
    <property type="match status" value="1"/>
</dbReference>
<dbReference type="InterPro" id="IPR041881">
    <property type="entry name" value="PqqD_sf"/>
</dbReference>
<dbReference type="GO" id="GO:0048038">
    <property type="term" value="F:quinone binding"/>
    <property type="evidence" value="ECO:0007669"/>
    <property type="project" value="InterPro"/>
</dbReference>
<protein>
    <submittedName>
        <fullName evidence="4">Pyrroloquinoline quinone biosynthesis protein D</fullName>
    </submittedName>
</protein>
<keyword evidence="5" id="KW-1185">Reference proteome</keyword>
<dbReference type="GO" id="GO:0018189">
    <property type="term" value="P:pyrroloquinoline quinone biosynthetic process"/>
    <property type="evidence" value="ECO:0007669"/>
    <property type="project" value="UniProtKB-UniPathway"/>
</dbReference>
<evidence type="ECO:0000313" key="4">
    <source>
        <dbReference type="EMBL" id="SDL87398.1"/>
    </source>
</evidence>
<proteinExistence type="predicted"/>
<comment type="subunit">
    <text evidence="2">Monomer. Interacts with PqqE.</text>
</comment>
<gene>
    <name evidence="4" type="ORF">SAMN05660642_01090</name>
</gene>
<keyword evidence="3" id="KW-0884">PQQ biosynthesis</keyword>
<comment type="pathway">
    <text evidence="1">Cofactor biosynthesis; pyrroloquinoline quinone biosynthesis.</text>
</comment>
<dbReference type="Gene3D" id="1.10.10.1150">
    <property type="entry name" value="Coenzyme PQQ synthesis protein D (PqqD)"/>
    <property type="match status" value="1"/>
</dbReference>
<evidence type="ECO:0000256" key="1">
    <source>
        <dbReference type="ARBA" id="ARBA00004886"/>
    </source>
</evidence>
<evidence type="ECO:0000256" key="3">
    <source>
        <dbReference type="ARBA" id="ARBA00022905"/>
    </source>
</evidence>
<dbReference type="AlphaFoldDB" id="A0A1G9NLC7"/>
<evidence type="ECO:0000313" key="5">
    <source>
        <dbReference type="Proteomes" id="UP000198680"/>
    </source>
</evidence>
<dbReference type="Proteomes" id="UP000198680">
    <property type="component" value="Unassembled WGS sequence"/>
</dbReference>
<dbReference type="OrthoDB" id="7995890at2"/>
<reference evidence="5" key="1">
    <citation type="submission" date="2016-10" db="EMBL/GenBank/DDBJ databases">
        <authorList>
            <person name="Varghese N."/>
            <person name="Submissions S."/>
        </authorList>
    </citation>
    <scope>NUCLEOTIDE SEQUENCE [LARGE SCALE GENOMIC DNA]</scope>
    <source>
        <strain evidence="5">DSM 45419</strain>
    </source>
</reference>
<dbReference type="InterPro" id="IPR008792">
    <property type="entry name" value="PQQD"/>
</dbReference>
<dbReference type="InterPro" id="IPR022479">
    <property type="entry name" value="PqqD_bac"/>
</dbReference>
<sequence>MRSTAPVQTADGTDRPRLARHVRMGFDPARGQHVLLTPEAVTVLNRTGAAVLELCDGQRTVTEIVAELRGRYASVDDDEVRVFLDRLAARRCLETGDAEAGRGRARRA</sequence>
<dbReference type="EMBL" id="FNHE01000002">
    <property type="protein sequence ID" value="SDL87398.1"/>
    <property type="molecule type" value="Genomic_DNA"/>
</dbReference>